<keyword evidence="3" id="KW-1185">Reference proteome</keyword>
<dbReference type="STRING" id="1830138.SAMN05443507_11176"/>
<evidence type="ECO:0000313" key="2">
    <source>
        <dbReference type="EMBL" id="SHK28293.1"/>
    </source>
</evidence>
<accession>A0A1M6R774</accession>
<proteinExistence type="predicted"/>
<dbReference type="InterPro" id="IPR053136">
    <property type="entry name" value="UTP_pyrophosphatase-like"/>
</dbReference>
<gene>
    <name evidence="2" type="ORF">SAMN05443507_11176</name>
</gene>
<dbReference type="AlphaFoldDB" id="A0A1M6R774"/>
<reference evidence="3" key="1">
    <citation type="submission" date="2016-11" db="EMBL/GenBank/DDBJ databases">
        <authorList>
            <person name="Varghese N."/>
            <person name="Submissions S."/>
        </authorList>
    </citation>
    <scope>NUCLEOTIDE SEQUENCE [LARGE SCALE GENOMIC DNA]</scope>
    <source>
        <strain evidence="3">USBA-503</strain>
    </source>
</reference>
<dbReference type="Pfam" id="PF01863">
    <property type="entry name" value="YgjP-like"/>
    <property type="match status" value="1"/>
</dbReference>
<dbReference type="OrthoDB" id="9811177at2"/>
<sequence length="235" mass="27783">MWMTKANAKRITLRFHTDGQLLAISHPSVSQSVVEEVIRKQANWIQKTRSHLLSERDRTYYRLQSGEQIQVCGKNYKFIVQPSHQDDPLRLKVDKDEHLTFFIPEHTQPEELAESARQLLIQWLRKKGSSWSTMRAEIWESRMNVKSTQIRVKEQKTRWGSCSSQGNINLNWRIFLAPLDVIDYVLVHELAHLLEMNHSDAFWRIVKSHLPHYQECIQWLNHHGRSLDVQLIVKS</sequence>
<dbReference type="Gene3D" id="3.30.2010.10">
    <property type="entry name" value="Metalloproteases ('zincins'), catalytic domain"/>
    <property type="match status" value="1"/>
</dbReference>
<organism evidence="2 3">
    <name type="scientific">Alicyclobacillus tolerans</name>
    <dbReference type="NCBI Taxonomy" id="90970"/>
    <lineage>
        <taxon>Bacteria</taxon>
        <taxon>Bacillati</taxon>
        <taxon>Bacillota</taxon>
        <taxon>Bacilli</taxon>
        <taxon>Bacillales</taxon>
        <taxon>Alicyclobacillaceae</taxon>
        <taxon>Alicyclobacillus</taxon>
    </lineage>
</organism>
<dbReference type="InterPro" id="IPR002725">
    <property type="entry name" value="YgjP-like_metallopeptidase"/>
</dbReference>
<dbReference type="PANTHER" id="PTHR30399">
    <property type="entry name" value="UNCHARACTERIZED PROTEIN YGJP"/>
    <property type="match status" value="1"/>
</dbReference>
<dbReference type="CDD" id="cd07344">
    <property type="entry name" value="M48_yhfN_like"/>
    <property type="match status" value="1"/>
</dbReference>
<dbReference type="EMBL" id="FRAF01000011">
    <property type="protein sequence ID" value="SHK28293.1"/>
    <property type="molecule type" value="Genomic_DNA"/>
</dbReference>
<evidence type="ECO:0000313" key="3">
    <source>
        <dbReference type="Proteomes" id="UP000184016"/>
    </source>
</evidence>
<feature type="domain" description="YgjP-like metallopeptidase" evidence="1">
    <location>
        <begin position="9"/>
        <end position="223"/>
    </location>
</feature>
<dbReference type="PANTHER" id="PTHR30399:SF1">
    <property type="entry name" value="UTP PYROPHOSPHATASE"/>
    <property type="match status" value="1"/>
</dbReference>
<dbReference type="Proteomes" id="UP000184016">
    <property type="component" value="Unassembled WGS sequence"/>
</dbReference>
<protein>
    <recommendedName>
        <fullName evidence="1">YgjP-like metallopeptidase domain-containing protein</fullName>
    </recommendedName>
</protein>
<evidence type="ECO:0000259" key="1">
    <source>
        <dbReference type="Pfam" id="PF01863"/>
    </source>
</evidence>
<name>A0A1M6R774_9BACL</name>